<proteinExistence type="predicted"/>
<dbReference type="Gene3D" id="2.130.10.10">
    <property type="entry name" value="YVTN repeat-like/Quinoprotein amine dehydrogenase"/>
    <property type="match status" value="3"/>
</dbReference>
<feature type="region of interest" description="Disordered" evidence="5">
    <location>
        <begin position="990"/>
        <end position="1016"/>
    </location>
</feature>
<name>A0AAV6HJW8_9ERIC</name>
<dbReference type="EMBL" id="JACTNZ010000013">
    <property type="protein sequence ID" value="KAG5514153.1"/>
    <property type="molecule type" value="Genomic_DNA"/>
</dbReference>
<feature type="region of interest" description="Disordered" evidence="5">
    <location>
        <begin position="776"/>
        <end position="887"/>
    </location>
</feature>
<evidence type="ECO:0000256" key="3">
    <source>
        <dbReference type="ARBA" id="ARBA00023117"/>
    </source>
</evidence>
<dbReference type="InterPro" id="IPR036322">
    <property type="entry name" value="WD40_repeat_dom_sf"/>
</dbReference>
<evidence type="ECO:0000256" key="5">
    <source>
        <dbReference type="SAM" id="MobiDB-lite"/>
    </source>
</evidence>
<dbReference type="InterPro" id="IPR052060">
    <property type="entry name" value="Bromo_WD_repeat"/>
</dbReference>
<dbReference type="InterPro" id="IPR015943">
    <property type="entry name" value="WD40/YVTN_repeat-like_dom_sf"/>
</dbReference>
<feature type="repeat" description="WD" evidence="4">
    <location>
        <begin position="325"/>
        <end position="369"/>
    </location>
</feature>
<keyword evidence="8" id="KW-1185">Reference proteome</keyword>
<dbReference type="FunFam" id="2.130.10.10:FF:000440">
    <property type="entry name" value="Bromodomain and WD repeat-containing protein"/>
    <property type="match status" value="1"/>
</dbReference>
<feature type="region of interest" description="Disordered" evidence="5">
    <location>
        <begin position="900"/>
        <end position="972"/>
    </location>
</feature>
<keyword evidence="3" id="KW-0103">Bromodomain</keyword>
<dbReference type="Pfam" id="PF00400">
    <property type="entry name" value="WD40"/>
    <property type="match status" value="5"/>
</dbReference>
<feature type="compositionally biased region" description="Acidic residues" evidence="5">
    <location>
        <begin position="905"/>
        <end position="918"/>
    </location>
</feature>
<dbReference type="InterPro" id="IPR057452">
    <property type="entry name" value="BRWD/PHIP_N"/>
</dbReference>
<protein>
    <recommendedName>
        <fullName evidence="6">Bromo domain-containing protein</fullName>
    </recommendedName>
</protein>
<evidence type="ECO:0000313" key="7">
    <source>
        <dbReference type="EMBL" id="KAG5514153.1"/>
    </source>
</evidence>
<evidence type="ECO:0000256" key="4">
    <source>
        <dbReference type="PROSITE-ProRule" id="PRU00221"/>
    </source>
</evidence>
<dbReference type="Pfam" id="PF25313">
    <property type="entry name" value="BRWD_AD"/>
    <property type="match status" value="1"/>
</dbReference>
<dbReference type="FunFam" id="2.130.10.10:FF:000403">
    <property type="entry name" value="PH-interacting protein isoform X1"/>
    <property type="match status" value="1"/>
</dbReference>
<feature type="region of interest" description="Disordered" evidence="5">
    <location>
        <begin position="375"/>
        <end position="398"/>
    </location>
</feature>
<dbReference type="Proteomes" id="UP000823749">
    <property type="component" value="Chromosome 13"/>
</dbReference>
<comment type="caution">
    <text evidence="7">The sequence shown here is derived from an EMBL/GenBank/DDBJ whole genome shotgun (WGS) entry which is preliminary data.</text>
</comment>
<sequence length="1669" mass="187741">MDIRKCTTFIDARPVSMEPLNCSIKGHEKVQVEEQETVPDPDVVADVDIDVREIYFLIMHFLSAGPCQRTSRQFWSELLEHQLLPRRYHAWYSRSGALSGHENDNGDSFPLSYGKLVQRYPHIEKDHLVELLKRLILNAGPTLNSMGGRSAPSAVDVPTLLGTGSFSLLASDQKEVKKQLKPLPAYLRWPHMQADQVRGLTLREIGGGFPKHHRAPSIHFACYTVAKPLTMVQKMQNIKKLRGHRDAVYCAIFDRLGRYVITGSDDRLVKIWSMETAFCLASCRGHEGDITDLAVTSNNALVASASNDYSIRVWRIPDGYPISVLRGHIGAVTAIAFSPRHNSVYQLLSSSDDGTCRIWDARVSRCSLRVYRPKPRDGVSSLGKSHGSSSNNAPSSSNGVQSHQILCCTYNADGTVFVTGSSDTFARVWSAVKFYNDSDQPNHEIDVLAGHENDVNYVQFCGCAVAPRSSMPDSRNSRFNNDNIVTCSRDGSAIIWVPKSRKSHGKAGCWTRAYHLKVPPPPVPPQPPRGGPRQRLLPTPRGVNMIVWSLDNRFVLAAIMDCRICVWNAGDGSLVHSLTGHSQSTYVLDVHPFNPRIAMSAGYDGKTIVWDIWEGTPIWTYEIGRFKLVDGKFSPDGTSIVLSDDAGQIYLVNTGQGDSQKNAKYDQFFLGDYRPLFQDSVGNVVDQETQLAPYRRNIEDPLCDSSMIPYAEPYQSMYQRHRLGALNIEWRPSSIKFTIGTDIGLGHEILPLPDLDRVIEPLPEFMDALYWEPENEVVNDDNDSEYNVTDEYSSEGEQGILYSTASSDPEGSEEDNMVEQCHKDGLRRSKRRKHKASDVKLASSGRRVKRRNLDEHDGTSSRTKRVKKHKSGQKTSKKIKAKALRSQRVAARNATSLFTQITEASADEDDGSSEDYSSESEITQKDSNTQRNEADCSMQNEHLKDPKDEQASLYDSRDVFKPSEPLESQRGIGRRTRLVLKLPYRDLKRTSENTRHQIDNQANLASSSSSPAQEISKEDRVNMILEDPGLSSANGYGANELENCYRTDFRGREPNKFEGYLETSIGDKESKIRWGEVKVQTFKQMTPDLSPTDASTGFCATLDGHKGNETDVTINEKPQNEVAFSCPASLIQDFEGKLSSGTYSAEEQFETGASERMAGSRDRHLSTEDVQESSLSDIRRQYDMVAVTNHPVDFKENPAPKPIKLRIKSNKVSRDPERPSQLNESIRQTDDAGHSGVKLNWYRSNPEGYSVAPGVRVSKASSHSDSSGSDLPEDNVTDAFRRTRSMGLHATSRETDAENHRFEARQGLRSSGTSKQKSLKKALDQLPSEEWTRSPKIVRGTKGVVYCDNVKKISALTTQPHPRTSNWLTLSQQEEGCRYIPQLSDYVVYLVQGHQGYLESGGLSERRPWASIKRNIRAVEFCSVEGLSYSQVPGSGDSCCRITLKFTDPSSSAFGEAFKFTLPELTNHPDFLVERNRYDAAIRRNWSLRDKCQVWWRSGSDNEGGSWWKGRIVSSKDRSDEFPGSPWERFEIQYDGDDSSTTYPHSPWELYDLESSWEHPHMDDGTEDKLLSAFAHLLQSAREKQDPYGILRLNQVAEKLDFINKFPAPLSPDLIEVRLENKYYRSVEPVKHDMRVMLLNAQTYFEKNAEVGAKMKRLSEWFTKTLSNL</sequence>
<feature type="compositionally biased region" description="Basic and acidic residues" evidence="5">
    <location>
        <begin position="1158"/>
        <end position="1167"/>
    </location>
</feature>
<dbReference type="InterPro" id="IPR001487">
    <property type="entry name" value="Bromodomain"/>
</dbReference>
<feature type="domain" description="Bromo" evidence="6">
    <location>
        <begin position="1567"/>
        <end position="1669"/>
    </location>
</feature>
<dbReference type="PANTHER" id="PTHR16266">
    <property type="entry name" value="WD REPEAT DOMAIN 9"/>
    <property type="match status" value="1"/>
</dbReference>
<dbReference type="GO" id="GO:0007010">
    <property type="term" value="P:cytoskeleton organization"/>
    <property type="evidence" value="ECO:0007669"/>
    <property type="project" value="TreeGrafter"/>
</dbReference>
<dbReference type="PANTHER" id="PTHR16266:SF17">
    <property type="entry name" value="BRWD3"/>
    <property type="match status" value="1"/>
</dbReference>
<feature type="compositionally biased region" description="Basic residues" evidence="5">
    <location>
        <begin position="862"/>
        <end position="885"/>
    </location>
</feature>
<feature type="region of interest" description="Disordered" evidence="5">
    <location>
        <begin position="1192"/>
        <end position="1327"/>
    </location>
</feature>
<dbReference type="SUPFAM" id="SSF47370">
    <property type="entry name" value="Bromodomain"/>
    <property type="match status" value="1"/>
</dbReference>
<dbReference type="SMART" id="SM00320">
    <property type="entry name" value="WD40"/>
    <property type="match status" value="8"/>
</dbReference>
<dbReference type="GO" id="GO:0008360">
    <property type="term" value="P:regulation of cell shape"/>
    <property type="evidence" value="ECO:0007669"/>
    <property type="project" value="TreeGrafter"/>
</dbReference>
<feature type="compositionally biased region" description="Basic and acidic residues" evidence="5">
    <location>
        <begin position="941"/>
        <end position="961"/>
    </location>
</feature>
<gene>
    <name evidence="7" type="ORF">RHGRI_035526</name>
</gene>
<dbReference type="GO" id="GO:0006357">
    <property type="term" value="P:regulation of transcription by RNA polymerase II"/>
    <property type="evidence" value="ECO:0007669"/>
    <property type="project" value="TreeGrafter"/>
</dbReference>
<organism evidence="7 8">
    <name type="scientific">Rhododendron griersonianum</name>
    <dbReference type="NCBI Taxonomy" id="479676"/>
    <lineage>
        <taxon>Eukaryota</taxon>
        <taxon>Viridiplantae</taxon>
        <taxon>Streptophyta</taxon>
        <taxon>Embryophyta</taxon>
        <taxon>Tracheophyta</taxon>
        <taxon>Spermatophyta</taxon>
        <taxon>Magnoliopsida</taxon>
        <taxon>eudicotyledons</taxon>
        <taxon>Gunneridae</taxon>
        <taxon>Pentapetalae</taxon>
        <taxon>asterids</taxon>
        <taxon>Ericales</taxon>
        <taxon>Ericaceae</taxon>
        <taxon>Ericoideae</taxon>
        <taxon>Rhodoreae</taxon>
        <taxon>Rhododendron</taxon>
    </lineage>
</organism>
<feature type="repeat" description="WD" evidence="4">
    <location>
        <begin position="578"/>
        <end position="620"/>
    </location>
</feature>
<feature type="repeat" description="WD" evidence="4">
    <location>
        <begin position="241"/>
        <end position="282"/>
    </location>
</feature>
<accession>A0AAV6HJW8</accession>
<dbReference type="PROSITE" id="PS00678">
    <property type="entry name" value="WD_REPEATS_1"/>
    <property type="match status" value="1"/>
</dbReference>
<evidence type="ECO:0000259" key="6">
    <source>
        <dbReference type="SMART" id="SM00297"/>
    </source>
</evidence>
<keyword evidence="1 4" id="KW-0853">WD repeat</keyword>
<dbReference type="InterPro" id="IPR001680">
    <property type="entry name" value="WD40_rpt"/>
</dbReference>
<dbReference type="GO" id="GO:0005634">
    <property type="term" value="C:nucleus"/>
    <property type="evidence" value="ECO:0007669"/>
    <property type="project" value="TreeGrafter"/>
</dbReference>
<evidence type="ECO:0000256" key="2">
    <source>
        <dbReference type="ARBA" id="ARBA00022737"/>
    </source>
</evidence>
<dbReference type="SUPFAM" id="SSF50978">
    <property type="entry name" value="WD40 repeat-like"/>
    <property type="match status" value="1"/>
</dbReference>
<reference evidence="7 8" key="1">
    <citation type="submission" date="2020-08" db="EMBL/GenBank/DDBJ databases">
        <title>Plant Genome Project.</title>
        <authorList>
            <person name="Zhang R.-G."/>
        </authorList>
    </citation>
    <scope>NUCLEOTIDE SEQUENCE [LARGE SCALE GENOMIC DNA]</scope>
    <source>
        <strain evidence="7">WSP0</strain>
        <tissue evidence="7">Leaf</tissue>
    </source>
</reference>
<feature type="region of interest" description="Disordered" evidence="5">
    <location>
        <begin position="1142"/>
        <end position="1177"/>
    </location>
</feature>
<feature type="compositionally biased region" description="Low complexity" evidence="5">
    <location>
        <begin position="1258"/>
        <end position="1269"/>
    </location>
</feature>
<dbReference type="CDD" id="cd00200">
    <property type="entry name" value="WD40"/>
    <property type="match status" value="1"/>
</dbReference>
<keyword evidence="2" id="KW-0677">Repeat</keyword>
<dbReference type="Gene3D" id="1.20.920.10">
    <property type="entry name" value="Bromodomain-like"/>
    <property type="match status" value="1"/>
</dbReference>
<evidence type="ECO:0000256" key="1">
    <source>
        <dbReference type="ARBA" id="ARBA00022574"/>
    </source>
</evidence>
<evidence type="ECO:0000313" key="8">
    <source>
        <dbReference type="Proteomes" id="UP000823749"/>
    </source>
</evidence>
<feature type="compositionally biased region" description="Low complexity" evidence="5">
    <location>
        <begin position="378"/>
        <end position="398"/>
    </location>
</feature>
<dbReference type="Pfam" id="PF25437">
    <property type="entry name" value="BRWD1_N"/>
    <property type="match status" value="1"/>
</dbReference>
<dbReference type="InterPro" id="IPR019775">
    <property type="entry name" value="WD40_repeat_CS"/>
</dbReference>
<feature type="compositionally biased region" description="Basic and acidic residues" evidence="5">
    <location>
        <begin position="1291"/>
        <end position="1306"/>
    </location>
</feature>
<dbReference type="Pfam" id="PF00439">
    <property type="entry name" value="Bromodomain"/>
    <property type="match status" value="1"/>
</dbReference>
<dbReference type="CDD" id="cd05529">
    <property type="entry name" value="Bromo_WDR9_I_like"/>
    <property type="match status" value="1"/>
</dbReference>
<dbReference type="PROSITE" id="PS50082">
    <property type="entry name" value="WD_REPEATS_2"/>
    <property type="match status" value="4"/>
</dbReference>
<dbReference type="InterPro" id="IPR036427">
    <property type="entry name" value="Bromodomain-like_sf"/>
</dbReference>
<feature type="repeat" description="WD" evidence="4">
    <location>
        <begin position="283"/>
        <end position="324"/>
    </location>
</feature>
<dbReference type="InterPro" id="IPR057451">
    <property type="entry name" value="BRWD/PHIP_AD"/>
</dbReference>
<dbReference type="SMART" id="SM00297">
    <property type="entry name" value="BROMO"/>
    <property type="match status" value="1"/>
</dbReference>
<dbReference type="PROSITE" id="PS50294">
    <property type="entry name" value="WD_REPEATS_REGION"/>
    <property type="match status" value="3"/>
</dbReference>